<feature type="domain" description="VPS9" evidence="3">
    <location>
        <begin position="844"/>
        <end position="990"/>
    </location>
</feature>
<dbReference type="SUPFAM" id="SSF50729">
    <property type="entry name" value="PH domain-like"/>
    <property type="match status" value="1"/>
</dbReference>
<dbReference type="InterPro" id="IPR037191">
    <property type="entry name" value="VPS9_dom_sf"/>
</dbReference>
<dbReference type="SUPFAM" id="SSF109993">
    <property type="entry name" value="VPS9 domain"/>
    <property type="match status" value="1"/>
</dbReference>
<dbReference type="InterPro" id="IPR003123">
    <property type="entry name" value="VPS9"/>
</dbReference>
<evidence type="ECO:0000313" key="5">
    <source>
        <dbReference type="Proteomes" id="UP001066276"/>
    </source>
</evidence>
<dbReference type="PANTHER" id="PTHR46089">
    <property type="entry name" value="ALSIN HOMOLOG"/>
    <property type="match status" value="1"/>
</dbReference>
<accession>A0AAV7M756</accession>
<comment type="caution">
    <text evidence="4">The sequence shown here is derived from an EMBL/GenBank/DDBJ whole genome shotgun (WGS) entry which is preliminary data.</text>
</comment>
<keyword evidence="1" id="KW-0677">Repeat</keyword>
<dbReference type="SUPFAM" id="SSF48065">
    <property type="entry name" value="DBL homology domain (DH-domain)"/>
    <property type="match status" value="1"/>
</dbReference>
<dbReference type="AlphaFoldDB" id="A0AAV7M756"/>
<dbReference type="InterPro" id="IPR035899">
    <property type="entry name" value="DBL_dom_sf"/>
</dbReference>
<dbReference type="SUPFAM" id="SSF82185">
    <property type="entry name" value="Histone H3 K4-specific methyltransferase SET7/9 N-terminal domain"/>
    <property type="match status" value="2"/>
</dbReference>
<dbReference type="Pfam" id="PF02493">
    <property type="entry name" value="MORN"/>
    <property type="match status" value="7"/>
</dbReference>
<dbReference type="SMART" id="SM00698">
    <property type="entry name" value="MORN"/>
    <property type="match status" value="7"/>
</dbReference>
<dbReference type="GO" id="GO:0031267">
    <property type="term" value="F:small GTPase binding"/>
    <property type="evidence" value="ECO:0007669"/>
    <property type="project" value="TreeGrafter"/>
</dbReference>
<evidence type="ECO:0000256" key="1">
    <source>
        <dbReference type="ARBA" id="ARBA00022737"/>
    </source>
</evidence>
<dbReference type="Pfam" id="PF02204">
    <property type="entry name" value="VPS9"/>
    <property type="match status" value="1"/>
</dbReference>
<evidence type="ECO:0000256" key="2">
    <source>
        <dbReference type="SAM" id="MobiDB-lite"/>
    </source>
</evidence>
<name>A0AAV7M756_PLEWA</name>
<dbReference type="GO" id="GO:0005085">
    <property type="term" value="F:guanyl-nucleotide exchange factor activity"/>
    <property type="evidence" value="ECO:0007669"/>
    <property type="project" value="TreeGrafter"/>
</dbReference>
<organism evidence="4 5">
    <name type="scientific">Pleurodeles waltl</name>
    <name type="common">Iberian ribbed newt</name>
    <dbReference type="NCBI Taxonomy" id="8319"/>
    <lineage>
        <taxon>Eukaryota</taxon>
        <taxon>Metazoa</taxon>
        <taxon>Chordata</taxon>
        <taxon>Craniata</taxon>
        <taxon>Vertebrata</taxon>
        <taxon>Euteleostomi</taxon>
        <taxon>Amphibia</taxon>
        <taxon>Batrachia</taxon>
        <taxon>Caudata</taxon>
        <taxon>Salamandroidea</taxon>
        <taxon>Salamandridae</taxon>
        <taxon>Pleurodelinae</taxon>
        <taxon>Pleurodeles</taxon>
    </lineage>
</organism>
<dbReference type="SMART" id="SM00167">
    <property type="entry name" value="VPS9"/>
    <property type="match status" value="1"/>
</dbReference>
<feature type="compositionally biased region" description="Basic and acidic residues" evidence="2">
    <location>
        <begin position="786"/>
        <end position="795"/>
    </location>
</feature>
<dbReference type="Gene3D" id="1.20.1050.80">
    <property type="entry name" value="VPS9 domain"/>
    <property type="match status" value="1"/>
</dbReference>
<dbReference type="Pfam" id="PF25383">
    <property type="entry name" value="PH_alsin"/>
    <property type="match status" value="1"/>
</dbReference>
<dbReference type="PROSITE" id="PS51205">
    <property type="entry name" value="VPS9"/>
    <property type="match status" value="1"/>
</dbReference>
<dbReference type="Gene3D" id="2.20.110.10">
    <property type="entry name" value="Histone H3 K4-specific methyltransferase SET7/9 N-terminal domain"/>
    <property type="match status" value="3"/>
</dbReference>
<dbReference type="GO" id="GO:0016197">
    <property type="term" value="P:endosomal transport"/>
    <property type="evidence" value="ECO:0007669"/>
    <property type="project" value="TreeGrafter"/>
</dbReference>
<reference evidence="4" key="1">
    <citation type="journal article" date="2022" name="bioRxiv">
        <title>Sequencing and chromosome-scale assembly of the giantPleurodeles waltlgenome.</title>
        <authorList>
            <person name="Brown T."/>
            <person name="Elewa A."/>
            <person name="Iarovenko S."/>
            <person name="Subramanian E."/>
            <person name="Araus A.J."/>
            <person name="Petzold A."/>
            <person name="Susuki M."/>
            <person name="Suzuki K.-i.T."/>
            <person name="Hayashi T."/>
            <person name="Toyoda A."/>
            <person name="Oliveira C."/>
            <person name="Osipova E."/>
            <person name="Leigh N.D."/>
            <person name="Simon A."/>
            <person name="Yun M.H."/>
        </authorList>
    </citation>
    <scope>NUCLEOTIDE SEQUENCE</scope>
    <source>
        <strain evidence="4">20211129_DDA</strain>
        <tissue evidence="4">Liver</tissue>
    </source>
</reference>
<sequence length="992" mass="114693">MRTSAPSRTSRAFMDGPAMQAVCQMAVQSLLKQEEAFLASIAHINKIILQPLLQAVPDDAKGKDLKKLLQLLNEKYCALWDWTEENFKTLKQNFSQSEPSLSIDHIYIIPKRERILELYIQYFTSFTNFVVVQGFDRAAKLTSAHWKTHKKTLKPFLADCRGEPTIPIILHRVLHEPFRNHIDEYSLLLTKTSETIGKSMEKMQMTEALNQFVKLQSYISQALDEASQTKILWTSLGNKFVLSLCNPERRLIEDSNNVPVLMSTGRSERILLFDDILVLLQGYEVQNFDLKTVWVDSTQPEKLASDTHSLRIITPEEEVFLFAKEPEQKVLWLWKLNQVIRQRLEGQRDFPLWSKNEEAINPPTSRFSTYTFRSEGRFKNATYEGDLSWGNPHGQGTLKWPDGRNHVGDFKMGKEDGFGICLVPSSSEDGYDCYKCHWREGQMEGYGICEYSNERVFKGYFKDNLRHGFGVLETAVTDEHPFKYTGHWESDKRKGYGVLDNSERGERYIGMWQDDNRHGPGIMVMQSGACYQGYFHMNKMLGPGVLISEDDSLYEGEFTEELLLTGRGKLTFQNGFTLEGTFSKNSEIGLQTQGVLNTASNLEDYRTTRQIQLGADEIPVEKRWQGIYDQFQWFINSGCREGTEEFYLGFHVQTSKELRKSQEYLFCQRENEEFSGKIQDVLKDIWKFQDPDQLQCYLEKAFKSSVHPFGKLLKTLVGVFQATYSGLGASKHLLDMAQEEVKYHADRIWGFYRDLLNVASLRESQEILRTEKQEQRDLLDMPASRKTTELPENKETEESAILSSSSFILPLILPRFYPELSMLYLVYHEREDALYWQGIVHLGFFSDIKLLEFLDVQKHFWPLKDISLTTNQRLSLVRDRCFLSATECLQKIITTVDPREKLDILLKTYKEIETTVSRVVGKAYSLSMDDLLPLLVYVVSRARIQHLGAEIHLIRDLMDPENVGGMYDFMLTALESCYEYIQNEQSKSSQVP</sequence>
<dbReference type="PANTHER" id="PTHR46089:SF1">
    <property type="entry name" value="ALS2 C-TERMINAL-LIKE PROTEIN"/>
    <property type="match status" value="1"/>
</dbReference>
<gene>
    <name evidence="4" type="ORF">NDU88_004187</name>
</gene>
<dbReference type="Proteomes" id="UP001066276">
    <property type="component" value="Chromosome 10"/>
</dbReference>
<keyword evidence="5" id="KW-1185">Reference proteome</keyword>
<evidence type="ECO:0000313" key="4">
    <source>
        <dbReference type="EMBL" id="KAJ1099083.1"/>
    </source>
</evidence>
<evidence type="ECO:0000259" key="3">
    <source>
        <dbReference type="PROSITE" id="PS51205"/>
    </source>
</evidence>
<dbReference type="Gene3D" id="2.30.29.30">
    <property type="entry name" value="Pleckstrin-homology domain (PH domain)/Phosphotyrosine-binding domain (PTB)"/>
    <property type="match status" value="1"/>
</dbReference>
<dbReference type="InterPro" id="IPR057248">
    <property type="entry name" value="Alsin-like_PH"/>
</dbReference>
<dbReference type="EMBL" id="JANPWB010000014">
    <property type="protein sequence ID" value="KAJ1099083.1"/>
    <property type="molecule type" value="Genomic_DNA"/>
</dbReference>
<dbReference type="Gene3D" id="1.20.900.10">
    <property type="entry name" value="Dbl homology (DH) domain"/>
    <property type="match status" value="1"/>
</dbReference>
<dbReference type="InterPro" id="IPR003409">
    <property type="entry name" value="MORN"/>
</dbReference>
<proteinExistence type="predicted"/>
<dbReference type="InterPro" id="IPR051984">
    <property type="entry name" value="Alsin"/>
</dbReference>
<protein>
    <recommendedName>
        <fullName evidence="3">VPS9 domain-containing protein</fullName>
    </recommendedName>
</protein>
<feature type="region of interest" description="Disordered" evidence="2">
    <location>
        <begin position="773"/>
        <end position="795"/>
    </location>
</feature>
<dbReference type="GO" id="GO:0031410">
    <property type="term" value="C:cytoplasmic vesicle"/>
    <property type="evidence" value="ECO:0007669"/>
    <property type="project" value="TreeGrafter"/>
</dbReference>
<dbReference type="InterPro" id="IPR011993">
    <property type="entry name" value="PH-like_dom_sf"/>
</dbReference>